<evidence type="ECO:0000256" key="2">
    <source>
        <dbReference type="ARBA" id="ARBA00022840"/>
    </source>
</evidence>
<evidence type="ECO:0000256" key="4">
    <source>
        <dbReference type="ARBA" id="ARBA00023125"/>
    </source>
</evidence>
<dbReference type="FunFam" id="3.40.50.300:FF:000006">
    <property type="entry name" value="DNA-binding transcriptional regulator NtrC"/>
    <property type="match status" value="1"/>
</dbReference>
<dbReference type="InterPro" id="IPR002197">
    <property type="entry name" value="HTH_Fis"/>
</dbReference>
<dbReference type="GO" id="GO:0005524">
    <property type="term" value="F:ATP binding"/>
    <property type="evidence" value="ECO:0007669"/>
    <property type="project" value="UniProtKB-KW"/>
</dbReference>
<dbReference type="PROSITE" id="PS50113">
    <property type="entry name" value="PAC"/>
    <property type="match status" value="1"/>
</dbReference>
<evidence type="ECO:0000256" key="1">
    <source>
        <dbReference type="ARBA" id="ARBA00022741"/>
    </source>
</evidence>
<dbReference type="AlphaFoldDB" id="A0A7C4EV13"/>
<dbReference type="CDD" id="cd00130">
    <property type="entry name" value="PAS"/>
    <property type="match status" value="2"/>
</dbReference>
<dbReference type="InterPro" id="IPR013767">
    <property type="entry name" value="PAS_fold"/>
</dbReference>
<dbReference type="Pfam" id="PF00158">
    <property type="entry name" value="Sigma54_activat"/>
    <property type="match status" value="1"/>
</dbReference>
<dbReference type="InterPro" id="IPR003593">
    <property type="entry name" value="AAA+_ATPase"/>
</dbReference>
<dbReference type="InterPro" id="IPR058031">
    <property type="entry name" value="AAA_lid_NorR"/>
</dbReference>
<keyword evidence="2" id="KW-0067">ATP-binding</keyword>
<dbReference type="GO" id="GO:0043565">
    <property type="term" value="F:sequence-specific DNA binding"/>
    <property type="evidence" value="ECO:0007669"/>
    <property type="project" value="InterPro"/>
</dbReference>
<dbReference type="InterPro" id="IPR009057">
    <property type="entry name" value="Homeodomain-like_sf"/>
</dbReference>
<dbReference type="SMART" id="SM00091">
    <property type="entry name" value="PAS"/>
    <property type="match status" value="2"/>
</dbReference>
<name>A0A7C4EV13_9BACT</name>
<dbReference type="CDD" id="cd00009">
    <property type="entry name" value="AAA"/>
    <property type="match status" value="1"/>
</dbReference>
<dbReference type="InterPro" id="IPR002078">
    <property type="entry name" value="Sigma_54_int"/>
</dbReference>
<gene>
    <name evidence="9" type="ORF">ENV54_11200</name>
</gene>
<dbReference type="PROSITE" id="PS50045">
    <property type="entry name" value="SIGMA54_INTERACT_4"/>
    <property type="match status" value="1"/>
</dbReference>
<dbReference type="InterPro" id="IPR035965">
    <property type="entry name" value="PAS-like_dom_sf"/>
</dbReference>
<dbReference type="Pfam" id="PF25601">
    <property type="entry name" value="AAA_lid_14"/>
    <property type="match status" value="1"/>
</dbReference>
<keyword evidence="5" id="KW-0804">Transcription</keyword>
<dbReference type="InterPro" id="IPR025662">
    <property type="entry name" value="Sigma_54_int_dom_ATP-bd_1"/>
</dbReference>
<dbReference type="Pfam" id="PF02954">
    <property type="entry name" value="HTH_8"/>
    <property type="match status" value="1"/>
</dbReference>
<keyword evidence="1" id="KW-0547">Nucleotide-binding</keyword>
<sequence length="590" mass="66349">MTNKAAPQLNSIEPMCAAILDSSYNGVVIINRKGVVVFYNQAALRMLGYEDGSPVGKHFSTVLPETWPDMKEILATGVPQIGKRIVFPKATIVANRNPIIVNGQVLGVVSIFQDISEYERIISELQGYQELHRQLEAIFESSYDGFYITDGQANTIRVNSAYERITGLNREDLIGRNMQELVEEKFFDHSVTLAVLEKKHQITLMQKIKGDKQVMVTGTPVFDEKGDIVLVVTTVTDITLLNKLRSELEQSRRLSSRYYQALLEHEKYEHALQDMVIKSSSMIQVVQKAIKVASVDTSVLLLGESGVGKSMLARIIHLMSPRKERPFVKINCGTIPEALMESELFGYKKGAFTGAAPEGKAGLIEAAHTGTVFLDEIGDLTPAMQVKLLQVIEEKSFTRVGSTQPTSVDVRIIAATNRDLKGLVQAGKFRQDLYYRLNVIPIFVPPLRERREDIPALALNILEKFQKTHGLKKRMEPEVMDRLMRFDYPGNVRELINLMERMVIMSDGEAITLQDLPIEFRESVDVMTETGDSRGTLKERMHQVEARILRGTIQRCSSLVEASRVLGIHYTTLWRKLVKHGISVDDAMLQ</sequence>
<evidence type="ECO:0000256" key="5">
    <source>
        <dbReference type="ARBA" id="ARBA00023163"/>
    </source>
</evidence>
<dbReference type="Gene3D" id="3.30.450.20">
    <property type="entry name" value="PAS domain"/>
    <property type="match status" value="2"/>
</dbReference>
<dbReference type="Pfam" id="PF00989">
    <property type="entry name" value="PAS"/>
    <property type="match status" value="1"/>
</dbReference>
<dbReference type="PANTHER" id="PTHR32071:SF57">
    <property type="entry name" value="C4-DICARBOXYLATE TRANSPORT TRANSCRIPTIONAL REGULATORY PROTEIN DCTD"/>
    <property type="match status" value="1"/>
</dbReference>
<feature type="domain" description="PAS" evidence="7">
    <location>
        <begin position="131"/>
        <end position="185"/>
    </location>
</feature>
<dbReference type="SMART" id="SM00382">
    <property type="entry name" value="AAA"/>
    <property type="match status" value="1"/>
</dbReference>
<accession>A0A7C4EV13</accession>
<evidence type="ECO:0000259" key="7">
    <source>
        <dbReference type="PROSITE" id="PS50112"/>
    </source>
</evidence>
<dbReference type="InterPro" id="IPR000700">
    <property type="entry name" value="PAS-assoc_C"/>
</dbReference>
<dbReference type="InterPro" id="IPR025944">
    <property type="entry name" value="Sigma_54_int_dom_CS"/>
</dbReference>
<dbReference type="EMBL" id="DTGT01000363">
    <property type="protein sequence ID" value="HGH61850.1"/>
    <property type="molecule type" value="Genomic_DNA"/>
</dbReference>
<dbReference type="PANTHER" id="PTHR32071">
    <property type="entry name" value="TRANSCRIPTIONAL REGULATORY PROTEIN"/>
    <property type="match status" value="1"/>
</dbReference>
<dbReference type="PROSITE" id="PS00676">
    <property type="entry name" value="SIGMA54_INTERACT_2"/>
    <property type="match status" value="1"/>
</dbReference>
<comment type="caution">
    <text evidence="9">The sequence shown here is derived from an EMBL/GenBank/DDBJ whole genome shotgun (WGS) entry which is preliminary data.</text>
</comment>
<dbReference type="SUPFAM" id="SSF46689">
    <property type="entry name" value="Homeodomain-like"/>
    <property type="match status" value="1"/>
</dbReference>
<dbReference type="GO" id="GO:0006355">
    <property type="term" value="P:regulation of DNA-templated transcription"/>
    <property type="evidence" value="ECO:0007669"/>
    <property type="project" value="InterPro"/>
</dbReference>
<keyword evidence="3" id="KW-0805">Transcription regulation</keyword>
<dbReference type="InterPro" id="IPR000014">
    <property type="entry name" value="PAS"/>
</dbReference>
<dbReference type="PROSITE" id="PS00688">
    <property type="entry name" value="SIGMA54_INTERACT_3"/>
    <property type="match status" value="1"/>
</dbReference>
<dbReference type="SUPFAM" id="SSF52540">
    <property type="entry name" value="P-loop containing nucleoside triphosphate hydrolases"/>
    <property type="match status" value="1"/>
</dbReference>
<evidence type="ECO:0000256" key="3">
    <source>
        <dbReference type="ARBA" id="ARBA00023015"/>
    </source>
</evidence>
<keyword evidence="4" id="KW-0238">DNA-binding</keyword>
<evidence type="ECO:0000313" key="9">
    <source>
        <dbReference type="EMBL" id="HGH61850.1"/>
    </source>
</evidence>
<feature type="domain" description="PAC" evidence="8">
    <location>
        <begin position="198"/>
        <end position="250"/>
    </location>
</feature>
<dbReference type="InterPro" id="IPR027417">
    <property type="entry name" value="P-loop_NTPase"/>
</dbReference>
<dbReference type="PROSITE" id="PS50112">
    <property type="entry name" value="PAS"/>
    <property type="match status" value="2"/>
</dbReference>
<proteinExistence type="predicted"/>
<dbReference type="PROSITE" id="PS00675">
    <property type="entry name" value="SIGMA54_INTERACT_1"/>
    <property type="match status" value="1"/>
</dbReference>
<dbReference type="Gene3D" id="3.40.50.300">
    <property type="entry name" value="P-loop containing nucleotide triphosphate hydrolases"/>
    <property type="match status" value="1"/>
</dbReference>
<feature type="domain" description="Sigma-54 factor interaction" evidence="6">
    <location>
        <begin position="275"/>
        <end position="504"/>
    </location>
</feature>
<protein>
    <submittedName>
        <fullName evidence="9">PAS domain S-box protein</fullName>
    </submittedName>
</protein>
<dbReference type="Gene3D" id="1.10.10.60">
    <property type="entry name" value="Homeodomain-like"/>
    <property type="match status" value="1"/>
</dbReference>
<evidence type="ECO:0000259" key="8">
    <source>
        <dbReference type="PROSITE" id="PS50113"/>
    </source>
</evidence>
<dbReference type="SUPFAM" id="SSF55785">
    <property type="entry name" value="PYP-like sensor domain (PAS domain)"/>
    <property type="match status" value="2"/>
</dbReference>
<evidence type="ECO:0000259" key="6">
    <source>
        <dbReference type="PROSITE" id="PS50045"/>
    </source>
</evidence>
<dbReference type="NCBIfam" id="TIGR00229">
    <property type="entry name" value="sensory_box"/>
    <property type="match status" value="2"/>
</dbReference>
<reference evidence="9" key="1">
    <citation type="journal article" date="2020" name="mSystems">
        <title>Genome- and Community-Level Interaction Insights into Carbon Utilization and Element Cycling Functions of Hydrothermarchaeota in Hydrothermal Sediment.</title>
        <authorList>
            <person name="Zhou Z."/>
            <person name="Liu Y."/>
            <person name="Xu W."/>
            <person name="Pan J."/>
            <person name="Luo Z.H."/>
            <person name="Li M."/>
        </authorList>
    </citation>
    <scope>NUCLEOTIDE SEQUENCE [LARGE SCALE GENOMIC DNA]</scope>
    <source>
        <strain evidence="9">SpSt-769</strain>
    </source>
</reference>
<dbReference type="InterPro" id="IPR025943">
    <property type="entry name" value="Sigma_54_int_dom_ATP-bd_2"/>
</dbReference>
<organism evidence="9">
    <name type="scientific">Desulfomonile tiedjei</name>
    <dbReference type="NCBI Taxonomy" id="2358"/>
    <lineage>
        <taxon>Bacteria</taxon>
        <taxon>Pseudomonadati</taxon>
        <taxon>Thermodesulfobacteriota</taxon>
        <taxon>Desulfomonilia</taxon>
        <taxon>Desulfomonilales</taxon>
        <taxon>Desulfomonilaceae</taxon>
        <taxon>Desulfomonile</taxon>
    </lineage>
</organism>
<dbReference type="Pfam" id="PF13426">
    <property type="entry name" value="PAS_9"/>
    <property type="match status" value="1"/>
</dbReference>
<dbReference type="Gene3D" id="1.10.8.60">
    <property type="match status" value="1"/>
</dbReference>
<feature type="domain" description="PAS" evidence="7">
    <location>
        <begin position="19"/>
        <end position="74"/>
    </location>
</feature>